<evidence type="ECO:0000256" key="1">
    <source>
        <dbReference type="ARBA" id="ARBA00004123"/>
    </source>
</evidence>
<evidence type="ECO:0000256" key="2">
    <source>
        <dbReference type="ARBA" id="ARBA00023015"/>
    </source>
</evidence>
<evidence type="ECO:0000256" key="5">
    <source>
        <dbReference type="ARBA" id="ARBA00023242"/>
    </source>
</evidence>
<evidence type="ECO:0000259" key="6">
    <source>
        <dbReference type="PROSITE" id="PS50048"/>
    </source>
</evidence>
<dbReference type="SMART" id="SM00066">
    <property type="entry name" value="GAL4"/>
    <property type="match status" value="1"/>
</dbReference>
<accession>A0A9W4NDB8</accession>
<dbReference type="SUPFAM" id="SSF57701">
    <property type="entry name" value="Zn2/Cys6 DNA-binding domain"/>
    <property type="match status" value="1"/>
</dbReference>
<dbReference type="GO" id="GO:0008270">
    <property type="term" value="F:zinc ion binding"/>
    <property type="evidence" value="ECO:0007669"/>
    <property type="project" value="InterPro"/>
</dbReference>
<comment type="subcellular location">
    <subcellularLocation>
        <location evidence="1">Nucleus</location>
    </subcellularLocation>
</comment>
<sequence>MSAISIGCWTCRLRHKKCDITIPICRECSDRNVQCHGYGPKPAWMDGASEERKEKTRIKAAINKHVRRVRKMRNSIKIASRADIEPKTTSPNALAGSPIASSLSGPSIQDTIFNPQAASLLMHYLDQVFAWQFPYFCSTSRLGNRGWLLYLLMKRGPLYHAILSLSSLHQSAILGSEEEFQQKEKALEHHSRALREFCKFMSEERGRLLDDNARLAEFLACSLIMISCEVFRGGEHDWLLHLDAVICVIRSLSPERIFGTRSLSDIQPPDMTQSHNQEGLEFLLATMVSLDLFACLPTGRIPQLPYQQWLQTPEIQIVDLLSCENWVMMIIGDLACLGEWKKAQEQENILDIVELTRRGDEIKTRLNSGIEELDLIRDKENYEPQTSWVTRLYALACLVLLHTNISGPLPTLPEIRDTVTRSIIELQNRPRTYSLTGLVWAICVVGCMAQSDQQPLFEDLMADLVRHSARFGNLGTVLKIMRNCWKLQETESADCRITMVKTGICVILI</sequence>
<comment type="caution">
    <text evidence="7">The sequence shown here is derived from an EMBL/GenBank/DDBJ whole genome shotgun (WGS) entry which is preliminary data.</text>
</comment>
<dbReference type="Pfam" id="PF11951">
    <property type="entry name" value="Fungal_trans_2"/>
    <property type="match status" value="1"/>
</dbReference>
<evidence type="ECO:0000256" key="3">
    <source>
        <dbReference type="ARBA" id="ARBA00023125"/>
    </source>
</evidence>
<dbReference type="EMBL" id="CAJVPA010000144">
    <property type="protein sequence ID" value="CAG8362829.1"/>
    <property type="molecule type" value="Genomic_DNA"/>
</dbReference>
<dbReference type="CDD" id="cd00067">
    <property type="entry name" value="GAL4"/>
    <property type="match status" value="1"/>
</dbReference>
<protein>
    <recommendedName>
        <fullName evidence="6">Zn(2)-C6 fungal-type domain-containing protein</fullName>
    </recommendedName>
</protein>
<evidence type="ECO:0000313" key="8">
    <source>
        <dbReference type="Proteomes" id="UP001152646"/>
    </source>
</evidence>
<evidence type="ECO:0000256" key="4">
    <source>
        <dbReference type="ARBA" id="ARBA00023163"/>
    </source>
</evidence>
<keyword evidence="5" id="KW-0539">Nucleus</keyword>
<dbReference type="AlphaFoldDB" id="A0A9W4NDB8"/>
<dbReference type="GO" id="GO:0005634">
    <property type="term" value="C:nucleus"/>
    <property type="evidence" value="ECO:0007669"/>
    <property type="project" value="UniProtKB-SubCell"/>
</dbReference>
<dbReference type="OrthoDB" id="5213892at2759"/>
<keyword evidence="3" id="KW-0238">DNA-binding</keyword>
<organism evidence="7 8">
    <name type="scientific">Penicillium salamii</name>
    <dbReference type="NCBI Taxonomy" id="1612424"/>
    <lineage>
        <taxon>Eukaryota</taxon>
        <taxon>Fungi</taxon>
        <taxon>Dikarya</taxon>
        <taxon>Ascomycota</taxon>
        <taxon>Pezizomycotina</taxon>
        <taxon>Eurotiomycetes</taxon>
        <taxon>Eurotiomycetidae</taxon>
        <taxon>Eurotiales</taxon>
        <taxon>Aspergillaceae</taxon>
        <taxon>Penicillium</taxon>
    </lineage>
</organism>
<dbReference type="GO" id="GO:0000981">
    <property type="term" value="F:DNA-binding transcription factor activity, RNA polymerase II-specific"/>
    <property type="evidence" value="ECO:0007669"/>
    <property type="project" value="InterPro"/>
</dbReference>
<dbReference type="Gene3D" id="4.10.240.10">
    <property type="entry name" value="Zn(2)-C6 fungal-type DNA-binding domain"/>
    <property type="match status" value="1"/>
</dbReference>
<name>A0A9W4NDB8_9EURO</name>
<dbReference type="PANTHER" id="PTHR37534">
    <property type="entry name" value="TRANSCRIPTIONAL ACTIVATOR PROTEIN UGA3"/>
    <property type="match status" value="1"/>
</dbReference>
<dbReference type="Proteomes" id="UP001152646">
    <property type="component" value="Unassembled WGS sequence"/>
</dbReference>
<dbReference type="GO" id="GO:0045944">
    <property type="term" value="P:positive regulation of transcription by RNA polymerase II"/>
    <property type="evidence" value="ECO:0007669"/>
    <property type="project" value="TreeGrafter"/>
</dbReference>
<keyword evidence="2" id="KW-0805">Transcription regulation</keyword>
<dbReference type="Pfam" id="PF00172">
    <property type="entry name" value="Zn_clus"/>
    <property type="match status" value="1"/>
</dbReference>
<reference evidence="7" key="1">
    <citation type="submission" date="2021-07" db="EMBL/GenBank/DDBJ databases">
        <authorList>
            <person name="Branca A.L. A."/>
        </authorList>
    </citation>
    <scope>NUCLEOTIDE SEQUENCE</scope>
</reference>
<proteinExistence type="predicted"/>
<dbReference type="PANTHER" id="PTHR37534:SF26">
    <property type="entry name" value="TRANSCRIPTION FACTOR, PUTATIVE-RELATED"/>
    <property type="match status" value="1"/>
</dbReference>
<gene>
    <name evidence="7" type="ORF">PSALAMII_LOCUS4050</name>
</gene>
<evidence type="ECO:0000313" key="7">
    <source>
        <dbReference type="EMBL" id="CAG8362829.1"/>
    </source>
</evidence>
<feature type="domain" description="Zn(2)-C6 fungal-type" evidence="6">
    <location>
        <begin position="7"/>
        <end position="35"/>
    </location>
</feature>
<dbReference type="PROSITE" id="PS00463">
    <property type="entry name" value="ZN2_CY6_FUNGAL_1"/>
    <property type="match status" value="1"/>
</dbReference>
<dbReference type="InterPro" id="IPR021858">
    <property type="entry name" value="Fun_TF"/>
</dbReference>
<dbReference type="GO" id="GO:0000976">
    <property type="term" value="F:transcription cis-regulatory region binding"/>
    <property type="evidence" value="ECO:0007669"/>
    <property type="project" value="TreeGrafter"/>
</dbReference>
<dbReference type="InterPro" id="IPR001138">
    <property type="entry name" value="Zn2Cys6_DnaBD"/>
</dbReference>
<keyword evidence="4" id="KW-0804">Transcription</keyword>
<dbReference type="InterPro" id="IPR036864">
    <property type="entry name" value="Zn2-C6_fun-type_DNA-bd_sf"/>
</dbReference>
<dbReference type="PROSITE" id="PS50048">
    <property type="entry name" value="ZN2_CY6_FUNGAL_2"/>
    <property type="match status" value="1"/>
</dbReference>